<dbReference type="CDD" id="cd03507">
    <property type="entry name" value="Delta12-FADS-like"/>
    <property type="match status" value="1"/>
</dbReference>
<evidence type="ECO:0000313" key="3">
    <source>
        <dbReference type="EMBL" id="KAF7370640.1"/>
    </source>
</evidence>
<keyword evidence="4" id="KW-1185">Reference proteome</keyword>
<keyword evidence="1" id="KW-0812">Transmembrane</keyword>
<evidence type="ECO:0000259" key="2">
    <source>
        <dbReference type="Pfam" id="PF00487"/>
    </source>
</evidence>
<keyword evidence="1" id="KW-0472">Membrane</keyword>
<dbReference type="OrthoDB" id="1461976at2759"/>
<keyword evidence="1" id="KW-1133">Transmembrane helix</keyword>
<feature type="transmembrane region" description="Helical" evidence="1">
    <location>
        <begin position="42"/>
        <end position="61"/>
    </location>
</feature>
<proteinExistence type="predicted"/>
<dbReference type="GO" id="GO:0006629">
    <property type="term" value="P:lipid metabolic process"/>
    <property type="evidence" value="ECO:0007669"/>
    <property type="project" value="InterPro"/>
</dbReference>
<dbReference type="AlphaFoldDB" id="A0A8H6Z7G7"/>
<dbReference type="Pfam" id="PF00487">
    <property type="entry name" value="FA_desaturase"/>
    <property type="match status" value="1"/>
</dbReference>
<accession>A0A8H6Z7G7</accession>
<organism evidence="3 4">
    <name type="scientific">Mycena sanguinolenta</name>
    <dbReference type="NCBI Taxonomy" id="230812"/>
    <lineage>
        <taxon>Eukaryota</taxon>
        <taxon>Fungi</taxon>
        <taxon>Dikarya</taxon>
        <taxon>Basidiomycota</taxon>
        <taxon>Agaricomycotina</taxon>
        <taxon>Agaricomycetes</taxon>
        <taxon>Agaricomycetidae</taxon>
        <taxon>Agaricales</taxon>
        <taxon>Marasmiineae</taxon>
        <taxon>Mycenaceae</taxon>
        <taxon>Mycena</taxon>
    </lineage>
</organism>
<feature type="domain" description="Fatty acid desaturase" evidence="2">
    <location>
        <begin position="88"/>
        <end position="357"/>
    </location>
</feature>
<dbReference type="InterPro" id="IPR012171">
    <property type="entry name" value="Fatty_acid_desaturase"/>
</dbReference>
<dbReference type="InterPro" id="IPR005804">
    <property type="entry name" value="FA_desaturase_dom"/>
</dbReference>
<sequence>MFVDGAEYLERRNTPFVAPDVTYKELRAAIPPELYEKSTLKGLFYFFQDVLTVCALYALCLRIDWFSENLTTGLELSSLLSVALYSLLWLTYWVAQSIAMAGCWCLGHEAGHGNVSKYGVINDGLGYFLHTCLLTPYFAWKSSHHTHHRTVGSIERDENYVPRTRSELGLTTPEQLHEMFEETPLYTLGRMLVMQLLGFQAYLLFNTMGCPRDPPGTNHFSPSSVLFKKKEYYKIVASNVGLLLFSLLLAQYSSKYGFAALVKHYIVPYLLCHHWIVMLTFLHHSDPTIPHYREQKWTFLRGALATVDRPLLGFIGRMYFHNVSHDHIGHHLFTSIPFYNQPLVTEKIKDVLKEHYNYDSTNSFYALYRSFTECCFIEDDGDIVFYKNKHTKAARVLAADEPSPHWHSATDSMKQTPKI</sequence>
<dbReference type="GO" id="GO:0016491">
    <property type="term" value="F:oxidoreductase activity"/>
    <property type="evidence" value="ECO:0007669"/>
    <property type="project" value="InterPro"/>
</dbReference>
<dbReference type="PANTHER" id="PTHR32100">
    <property type="entry name" value="OMEGA-6 FATTY ACID DESATURASE, CHLOROPLASTIC"/>
    <property type="match status" value="1"/>
</dbReference>
<feature type="transmembrane region" description="Helical" evidence="1">
    <location>
        <begin position="73"/>
        <end position="94"/>
    </location>
</feature>
<evidence type="ECO:0000313" key="4">
    <source>
        <dbReference type="Proteomes" id="UP000623467"/>
    </source>
</evidence>
<protein>
    <submittedName>
        <fullName evidence="3">Delta-12 fatty acid desaturase</fullName>
    </submittedName>
</protein>
<name>A0A8H6Z7G7_9AGAR</name>
<evidence type="ECO:0000256" key="1">
    <source>
        <dbReference type="SAM" id="Phobius"/>
    </source>
</evidence>
<gene>
    <name evidence="3" type="ORF">MSAN_00697000</name>
</gene>
<dbReference type="Proteomes" id="UP000623467">
    <property type="component" value="Unassembled WGS sequence"/>
</dbReference>
<reference evidence="3" key="1">
    <citation type="submission" date="2020-05" db="EMBL/GenBank/DDBJ databases">
        <title>Mycena genomes resolve the evolution of fungal bioluminescence.</title>
        <authorList>
            <person name="Tsai I.J."/>
        </authorList>
    </citation>
    <scope>NUCLEOTIDE SEQUENCE</scope>
    <source>
        <strain evidence="3">160909Yilan</strain>
    </source>
</reference>
<dbReference type="EMBL" id="JACAZH010000004">
    <property type="protein sequence ID" value="KAF7370640.1"/>
    <property type="molecule type" value="Genomic_DNA"/>
</dbReference>
<comment type="caution">
    <text evidence="3">The sequence shown here is derived from an EMBL/GenBank/DDBJ whole genome shotgun (WGS) entry which is preliminary data.</text>
</comment>